<name>A0AAD5E0Y8_9CHLO</name>
<dbReference type="EMBL" id="JADXDR010000011">
    <property type="protein sequence ID" value="KAI7846030.1"/>
    <property type="molecule type" value="Genomic_DNA"/>
</dbReference>
<feature type="compositionally biased region" description="Low complexity" evidence="1">
    <location>
        <begin position="92"/>
        <end position="108"/>
    </location>
</feature>
<evidence type="ECO:0000313" key="4">
    <source>
        <dbReference type="Proteomes" id="UP001205105"/>
    </source>
</evidence>
<dbReference type="InterPro" id="IPR032710">
    <property type="entry name" value="NTF2-like_dom_sf"/>
</dbReference>
<feature type="region of interest" description="Disordered" evidence="1">
    <location>
        <begin position="73"/>
        <end position="111"/>
    </location>
</feature>
<dbReference type="AlphaFoldDB" id="A0AAD5E0Y8"/>
<dbReference type="Proteomes" id="UP001205105">
    <property type="component" value="Unassembled WGS sequence"/>
</dbReference>
<dbReference type="Gene3D" id="3.10.450.50">
    <property type="match status" value="1"/>
</dbReference>
<dbReference type="PANTHER" id="PTHR33698">
    <property type="entry name" value="NUCLEAR TRANSPORT FACTOR 2 (NTF2)-LIKE PROTEIN"/>
    <property type="match status" value="1"/>
</dbReference>
<dbReference type="Pfam" id="PF12680">
    <property type="entry name" value="SnoaL_2"/>
    <property type="match status" value="1"/>
</dbReference>
<reference evidence="3" key="1">
    <citation type="submission" date="2020-11" db="EMBL/GenBank/DDBJ databases">
        <title>Chlorella ohadii genome sequencing and assembly.</title>
        <authorList>
            <person name="Murik O."/>
            <person name="Treves H."/>
            <person name="Kedem I."/>
            <person name="Shotland Y."/>
            <person name="Kaplan A."/>
        </authorList>
    </citation>
    <scope>NUCLEOTIDE SEQUENCE</scope>
    <source>
        <strain evidence="3">1</strain>
    </source>
</reference>
<dbReference type="InterPro" id="IPR037401">
    <property type="entry name" value="SnoaL-like"/>
</dbReference>
<dbReference type="SUPFAM" id="SSF54427">
    <property type="entry name" value="NTF2-like"/>
    <property type="match status" value="1"/>
</dbReference>
<dbReference type="PANTHER" id="PTHR33698:SF3">
    <property type="entry name" value="OS09G0266000 PROTEIN"/>
    <property type="match status" value="1"/>
</dbReference>
<protein>
    <recommendedName>
        <fullName evidence="2">SnoaL-like domain-containing protein</fullName>
    </recommendedName>
</protein>
<feature type="region of interest" description="Disordered" evidence="1">
    <location>
        <begin position="173"/>
        <end position="193"/>
    </location>
</feature>
<comment type="caution">
    <text evidence="3">The sequence shown here is derived from an EMBL/GenBank/DDBJ whole genome shotgun (WGS) entry which is preliminary data.</text>
</comment>
<evidence type="ECO:0000313" key="3">
    <source>
        <dbReference type="EMBL" id="KAI7846030.1"/>
    </source>
</evidence>
<organism evidence="3 4">
    <name type="scientific">Chlorella ohadii</name>
    <dbReference type="NCBI Taxonomy" id="2649997"/>
    <lineage>
        <taxon>Eukaryota</taxon>
        <taxon>Viridiplantae</taxon>
        <taxon>Chlorophyta</taxon>
        <taxon>core chlorophytes</taxon>
        <taxon>Trebouxiophyceae</taxon>
        <taxon>Chlorellales</taxon>
        <taxon>Chlorellaceae</taxon>
        <taxon>Chlorella clade</taxon>
        <taxon>Chlorella</taxon>
    </lineage>
</organism>
<evidence type="ECO:0000256" key="1">
    <source>
        <dbReference type="SAM" id="MobiDB-lite"/>
    </source>
</evidence>
<accession>A0AAD5E0Y8</accession>
<evidence type="ECO:0000259" key="2">
    <source>
        <dbReference type="Pfam" id="PF12680"/>
    </source>
</evidence>
<feature type="domain" description="SnoaL-like" evidence="2">
    <location>
        <begin position="111"/>
        <end position="232"/>
    </location>
</feature>
<gene>
    <name evidence="3" type="ORF">COHA_000567</name>
</gene>
<proteinExistence type="predicted"/>
<keyword evidence="4" id="KW-1185">Reference proteome</keyword>
<sequence length="423" mass="44596">MGGCRRGHKSKCSPPSQHGAPALIFASLLASHRITIAPVLHNERPGGRPLLFCSTARSLRRCWALVGAARTSLQHESEPRRTSAASAQDGWQSQPQAPQPTTSPQQPGGAVGRFLAAFNSSPRSLEGMLACLVPDVAYHNLALAPEPFRGQQEVRQVLASLVASAPADWRLVVDDATPNPSSNNDISSSSGSSSGGGAVAVVFHLEDASGQAVPLSRGVAFYRLDQAGRIAHITEAAEQVVKMPQAVLPVAGAAAPLLQALHSGPLGSLMQGGLGAGMLPALSGLQKTTAMQLIEGVDIEQQGSEVAIRFLTVVPFFKVTERVQLGAATGMGRRDLRGGFQRATAAAQPDGSLRVDISWDEPNAGSICEQWRLVDSGSCLECSSTVAVRAGSVTTRTIYRRSSDGWRPRFQWNPLYNLMGGSS</sequence>